<dbReference type="eggNOG" id="COG1917">
    <property type="taxonomic scope" value="Bacteria"/>
</dbReference>
<dbReference type="OrthoDB" id="2867208at2"/>
<evidence type="ECO:0000259" key="1">
    <source>
        <dbReference type="Pfam" id="PF18197"/>
    </source>
</evidence>
<keyword evidence="3" id="KW-1185">Reference proteome</keyword>
<dbReference type="Pfam" id="PF18197">
    <property type="entry name" value="TTHB210-like"/>
    <property type="match status" value="1"/>
</dbReference>
<reference evidence="2 3" key="1">
    <citation type="journal article" date="2010" name="Stand. Genomic Sci.">
        <title>Complete genome sequence of Meiothermus silvanus type strain (VI-R2).</title>
        <authorList>
            <person name="Sikorski J."/>
            <person name="Tindall B.J."/>
            <person name="Lowry S."/>
            <person name="Lucas S."/>
            <person name="Nolan M."/>
            <person name="Copeland A."/>
            <person name="Glavina Del Rio T."/>
            <person name="Tice H."/>
            <person name="Cheng J.F."/>
            <person name="Han C."/>
            <person name="Pitluck S."/>
            <person name="Liolios K."/>
            <person name="Ivanova N."/>
            <person name="Mavromatis K."/>
            <person name="Mikhailova N."/>
            <person name="Pati A."/>
            <person name="Goodwin L."/>
            <person name="Chen A."/>
            <person name="Palaniappan K."/>
            <person name="Land M."/>
            <person name="Hauser L."/>
            <person name="Chang Y.J."/>
            <person name="Jeffries C.D."/>
            <person name="Rohde M."/>
            <person name="Goker M."/>
            <person name="Woyke T."/>
            <person name="Bristow J."/>
            <person name="Eisen J.A."/>
            <person name="Markowitz V."/>
            <person name="Hugenholtz P."/>
            <person name="Kyrpides N.C."/>
            <person name="Klenk H.P."/>
            <person name="Lapidus A."/>
        </authorList>
    </citation>
    <scope>NUCLEOTIDE SEQUENCE [LARGE SCALE GENOMIC DNA]</scope>
    <source>
        <strain evidence="3">ATCC 700542 / DSM 9946 / VI-R2</strain>
    </source>
</reference>
<evidence type="ECO:0000313" key="2">
    <source>
        <dbReference type="EMBL" id="ADH64679.1"/>
    </source>
</evidence>
<name>D7BCU6_ALLS1</name>
<dbReference type="KEGG" id="msv:Mesil_2837"/>
<dbReference type="CDD" id="cd11669">
    <property type="entry name" value="TTHB210-like"/>
    <property type="match status" value="1"/>
</dbReference>
<protein>
    <recommendedName>
        <fullName evidence="1">TTHB210-like domain-containing protein</fullName>
    </recommendedName>
</protein>
<organism evidence="2 3">
    <name type="scientific">Allomeiothermus silvanus (strain ATCC 700542 / DSM 9946 / NBRC 106475 / NCIMB 13440 / VI-R2)</name>
    <name type="common">Thermus silvanus</name>
    <dbReference type="NCBI Taxonomy" id="526227"/>
    <lineage>
        <taxon>Bacteria</taxon>
        <taxon>Thermotogati</taxon>
        <taxon>Deinococcota</taxon>
        <taxon>Deinococci</taxon>
        <taxon>Thermales</taxon>
        <taxon>Thermaceae</taxon>
        <taxon>Allomeiothermus</taxon>
    </lineage>
</organism>
<dbReference type="AlphaFoldDB" id="D7BCU6"/>
<proteinExistence type="predicted"/>
<evidence type="ECO:0000313" key="3">
    <source>
        <dbReference type="Proteomes" id="UP000001916"/>
    </source>
</evidence>
<dbReference type="EMBL" id="CP002042">
    <property type="protein sequence ID" value="ADH64679.1"/>
    <property type="molecule type" value="Genomic_DNA"/>
</dbReference>
<dbReference type="STRING" id="526227.Mesil_2837"/>
<dbReference type="HOGENOM" id="CLU_070317_0_0_0"/>
<dbReference type="InterPro" id="IPR033786">
    <property type="entry name" value="TTHB210-like"/>
</dbReference>
<dbReference type="RefSeq" id="WP_013159213.1">
    <property type="nucleotide sequence ID" value="NC_014212.1"/>
</dbReference>
<accession>D7BCU6</accession>
<feature type="domain" description="TTHB210-like" evidence="1">
    <location>
        <begin position="52"/>
        <end position="110"/>
    </location>
</feature>
<dbReference type="InterPro" id="IPR040832">
    <property type="entry name" value="TTHB210-like_dom"/>
</dbReference>
<dbReference type="Proteomes" id="UP000001916">
    <property type="component" value="Chromosome"/>
</dbReference>
<gene>
    <name evidence="2" type="ordered locus">Mesil_2837</name>
</gene>
<sequence>MQAYSKRLIPLVGAGVLASLGLLAIGLAQQTVAGPSTMLYGAKVSSWAKLGANGQVMEAGVTIPLSGIEKAPAADPNHQGMNMQMGPEVNLDFPDAVKKATFLDHMELWWEPLGHPPERYLTPHFDFHFFGIPASETKTIDCKNLTAPTPDLTPQGYAPAVPPQAKPEEFCVPLMGFHGVPMSEFSAPGQLKPGLFDQVMIAGTYASKFAFVEPMITRELLLKKQNLSMSVPRPPVLGRRTLYPTQFNATYDSASNAYQFVFSGFTMTDK</sequence>